<gene>
    <name evidence="3" type="ORF">DSJ38_18465</name>
    <name evidence="1" type="ORF">ERS007739_02900</name>
    <name evidence="2" type="ORF">J8J21_10190</name>
</gene>
<dbReference type="AlphaFoldDB" id="A0A045I4Y9"/>
<evidence type="ECO:0000313" key="2">
    <source>
        <dbReference type="EMBL" id="MBP0683489.1"/>
    </source>
</evidence>
<dbReference type="Proteomes" id="UP000256381">
    <property type="component" value="Unassembled WGS sequence"/>
</dbReference>
<reference evidence="2 6" key="5">
    <citation type="submission" date="2021-03" db="EMBL/GenBank/DDBJ databases">
        <title>Whole Genome Sequencing of Mycobacterium tuberculosis clinical isolates from Arunachal Pradesh, India.</title>
        <authorList>
            <person name="Singh S."/>
            <person name="Mudliar S.R."/>
            <person name="Kulsum U."/>
            <person name="Rufai S.B."/>
            <person name="Singh P.K."/>
            <person name="Umpo M."/>
            <person name="Nyori M."/>
        </authorList>
    </citation>
    <scope>NUCLEOTIDE SEQUENCE [LARGE SCALE GENOMIC DNA]</scope>
    <source>
        <strain evidence="2 6">OMICS/BPL/0142/20/SP</strain>
    </source>
</reference>
<evidence type="ECO:0000313" key="1">
    <source>
        <dbReference type="EMBL" id="COY63012.1"/>
    </source>
</evidence>
<reference evidence="4" key="2">
    <citation type="submission" date="2015-03" db="EMBL/GenBank/DDBJ databases">
        <authorList>
            <consortium name="Pathogen Informatics"/>
        </authorList>
    </citation>
    <scope>NUCLEOTIDE SEQUENCE [LARGE SCALE GENOMIC DNA]</scope>
    <source>
        <strain evidence="4">N09902308</strain>
    </source>
</reference>
<comment type="caution">
    <text evidence="1">The sequence shown here is derived from an EMBL/GenBank/DDBJ whole genome shotgun (WGS) entry which is preliminary data.</text>
</comment>
<evidence type="ECO:0000313" key="5">
    <source>
        <dbReference type="Proteomes" id="UP000256381"/>
    </source>
</evidence>
<dbReference type="RefSeq" id="WP_003419367.1">
    <property type="nucleotide sequence ID" value="NZ_AP017901.1"/>
</dbReference>
<proteinExistence type="predicted"/>
<evidence type="ECO:0000313" key="3">
    <source>
        <dbReference type="EMBL" id="REQ48417.1"/>
    </source>
</evidence>
<name>A0A045I4Y9_MYCTX</name>
<dbReference type="GeneID" id="45427551"/>
<dbReference type="Proteomes" id="UP000671119">
    <property type="component" value="Unassembled WGS sequence"/>
</dbReference>
<reference evidence="1" key="1">
    <citation type="submission" date="2015-03" db="EMBL/GenBank/DDBJ databases">
        <authorList>
            <consortium name="Pathogen Informatics"/>
            <person name="Murphy D."/>
        </authorList>
    </citation>
    <scope>NUCLEOTIDE SEQUENCE</scope>
    <source>
        <strain evidence="1">N09902308</strain>
    </source>
</reference>
<dbReference type="EMBL" id="QTBD01000212">
    <property type="protein sequence ID" value="REQ48417.1"/>
    <property type="molecule type" value="Genomic_DNA"/>
</dbReference>
<evidence type="ECO:0000313" key="4">
    <source>
        <dbReference type="Proteomes" id="UP000039021"/>
    </source>
</evidence>
<dbReference type="EMBL" id="CSBK01001405">
    <property type="protein sequence ID" value="COY63012.1"/>
    <property type="molecule type" value="Genomic_DNA"/>
</dbReference>
<reference evidence="3" key="4">
    <citation type="submission" date="2018-07" db="EMBL/GenBank/DDBJ databases">
        <authorList>
            <person name="Shah S."/>
            <person name="Brown T."/>
            <person name="Auld S."/>
            <person name="Bratton K."/>
            <person name="Narechania A."/>
            <person name="Mathema B."/>
            <person name="Gandhi N."/>
        </authorList>
    </citation>
    <scope>NUCLEOTIDE SEQUENCE</scope>
    <source>
        <strain evidence="3">32301_S10</strain>
    </source>
</reference>
<evidence type="ECO:0000313" key="6">
    <source>
        <dbReference type="Proteomes" id="UP000671119"/>
    </source>
</evidence>
<organism evidence="1 4">
    <name type="scientific">Mycobacterium tuberculosis</name>
    <dbReference type="NCBI Taxonomy" id="1773"/>
    <lineage>
        <taxon>Bacteria</taxon>
        <taxon>Bacillati</taxon>
        <taxon>Actinomycetota</taxon>
        <taxon>Actinomycetes</taxon>
        <taxon>Mycobacteriales</taxon>
        <taxon>Mycobacteriaceae</taxon>
        <taxon>Mycobacterium</taxon>
        <taxon>Mycobacterium tuberculosis complex</taxon>
    </lineage>
</organism>
<protein>
    <submittedName>
        <fullName evidence="2">Arylamine N-acetyltransferase</fullName>
    </submittedName>
</protein>
<dbReference type="EMBL" id="JAGIZI010000013">
    <property type="protein sequence ID" value="MBP0683489.1"/>
    <property type="molecule type" value="Genomic_DNA"/>
</dbReference>
<sequence>MSGADPPTRRAFGQMARAATGWVSVSGQFAVAADTCRCEGTLFAVDPETHVANHNRCDIVGRLRDERPNTLRSVRRGDEVRMATWHWI</sequence>
<reference evidence="3 5" key="3">
    <citation type="journal article" date="2017" name="N. Engl. J. Med.">
        <title>Transmission of Extensively Drug-Resistant Tuberculosis in South Africa.</title>
        <authorList>
            <person name="Shah N.S."/>
            <person name="Auld S.C."/>
            <person name="Brust J.C."/>
            <person name="Mathema B."/>
            <person name="Ismail N."/>
            <person name="Moodley P."/>
            <person name="Mlisana K."/>
            <person name="Allana S."/>
            <person name="Campbell A."/>
            <person name="Mthiyane T."/>
            <person name="Morris N."/>
            <person name="Mpangase P."/>
            <person name="van der Meulen H."/>
            <person name="Omar S.V."/>
            <person name="Brown T.S."/>
            <person name="Narechania A."/>
            <person name="Shaskina E."/>
            <person name="Kapwata T."/>
            <person name="Kreiswirth B."/>
            <person name="Gandhi N.R."/>
        </authorList>
    </citation>
    <scope>NUCLEOTIDE SEQUENCE [LARGE SCALE GENOMIC DNA]</scope>
    <source>
        <strain evidence="3 5">32301_S10</strain>
    </source>
</reference>
<accession>A0A045I4Y9</accession>
<dbReference type="Proteomes" id="UP000039021">
    <property type="component" value="Unassembled WGS sequence"/>
</dbReference>